<feature type="region of interest" description="Disordered" evidence="1">
    <location>
        <begin position="380"/>
        <end position="476"/>
    </location>
</feature>
<feature type="compositionally biased region" description="Polar residues" evidence="1">
    <location>
        <begin position="1"/>
        <end position="12"/>
    </location>
</feature>
<sequence length="1069" mass="118573">MKIESILNQFSELDTEARDSRESPHLFNEQKEHRGPSLSLSTPSPDCTQSRTSSVRSDSRTRTPWDAGGYSLPRDIGPKNSSRPPFTPVTWEEQQESARRQNASNYHSRQVSMETSASINLHGSAGSYALPVRLGLTLIQVECLQLQKSIKMLGRRKGTPFTSALVYIPAGVRRSSLTNKTSNHSERRASQHMRRFSSVSTINGSNTVGSGIADLEAKLERLPRITAPLPPVTVGLSAKPHARQRTNGARSLYAGSPSDTILEARMMRRKHNHLSEDQTKRGNSSVELYGSLGGAYLAVRESQTMLLLSGEKRLPAADASRLPRPSFTPYVLAHSPCCLLSLSAYKFPTWNILTLFPLFSYLKPKDQFLNSLDRVHKRTISAPNPAQGSSHSFPQAPTSLPQFTSRQLRPPTQLSPQINTSHDRLGVEKYPWIHTGEGSPAPSSASTKSPFHPPETVRMQSNGTLPGASGQAASHANQNDRVLAALHTLENVTINVPLKGGDICMAVPECNTDSVPRKVISHIFGRNKVCTRRIPERVWVCMCRKHYQRIRYRTGIRFSYTQINLVYEQIIRMIFWSRGLENASRTNQEGITIRSWTFSIRRREVKRLADTNSRDPIPHWIMQSLGEGKTHDEILDVIERLCQEIDHGDLREVPPVEFLPEVVDAFTNPPAQVQIHQTSASSQSSRSSLMAGEAVPSPLPFVKESSPLKPVQEEGSASEHSSQQSSSSPTPPAAFNGSRPAHHSRSYTDDISNRPAPYSFGSRSPLANTGIGPDTDRQPSLGYYDSQNPTAPSMSYSSINRHMQAPMTDHRGSCDNAPYYQQSYGGDHYYDPNGFVLTDRNLSIHTAAMPMLARADQMYGTAGYAAQHSRNNHFLASTVNTQLTPAPLNYPSYGTPPFQASGAGYSYPAPEERHSQLRMSGLDNSLHHSMADERPYTHDPRSQIHQPNWFSAETGSNTRIGRSMNQYQQHTLASVDQASLRPSRQYPNQEVPEYGFADLVTDEGVPTTQPAVAYRPRFQYGYASPPSSMILSLEAITRPINTIFRPMAMKTTSTVIELPTAIASKEQIS</sequence>
<feature type="region of interest" description="Disordered" evidence="1">
    <location>
        <begin position="1"/>
        <end position="106"/>
    </location>
</feature>
<organism evidence="2 3">
    <name type="scientific">Gibberella fujikuroi (strain CBS 195.34 / IMI 58289 / NRRL A-6831)</name>
    <name type="common">Bakanae and foot rot disease fungus</name>
    <name type="synonym">Fusarium fujikuroi</name>
    <dbReference type="NCBI Taxonomy" id="1279085"/>
    <lineage>
        <taxon>Eukaryota</taxon>
        <taxon>Fungi</taxon>
        <taxon>Dikarya</taxon>
        <taxon>Ascomycota</taxon>
        <taxon>Pezizomycotina</taxon>
        <taxon>Sordariomycetes</taxon>
        <taxon>Hypocreomycetidae</taxon>
        <taxon>Hypocreales</taxon>
        <taxon>Nectriaceae</taxon>
        <taxon>Fusarium</taxon>
        <taxon>Fusarium fujikuroi species complex</taxon>
    </lineage>
</organism>
<protein>
    <submittedName>
        <fullName evidence="2">Uncharacterized protein</fullName>
    </submittedName>
</protein>
<proteinExistence type="predicted"/>
<dbReference type="GeneID" id="35400996"/>
<reference evidence="3" key="1">
    <citation type="journal article" date="2013" name="PLoS Pathog.">
        <title>Deciphering the cryptic genome: genome-wide analyses of the rice pathogen Fusarium fujikuroi reveal complex regulation of secondary metabolism and novel metabolites.</title>
        <authorList>
            <person name="Wiemann P."/>
            <person name="Sieber C.M."/>
            <person name="von Bargen K.W."/>
            <person name="Studt L."/>
            <person name="Niehaus E.M."/>
            <person name="Espino J.J."/>
            <person name="Huss K."/>
            <person name="Michielse C.B."/>
            <person name="Albermann S."/>
            <person name="Wagner D."/>
            <person name="Bergner S.V."/>
            <person name="Connolly L.R."/>
            <person name="Fischer A."/>
            <person name="Reuter G."/>
            <person name="Kleigrewe K."/>
            <person name="Bald T."/>
            <person name="Wingfield B.D."/>
            <person name="Ophir R."/>
            <person name="Freeman S."/>
            <person name="Hippler M."/>
            <person name="Smith K.M."/>
            <person name="Brown D.W."/>
            <person name="Proctor R.H."/>
            <person name="Munsterkotter M."/>
            <person name="Freitag M."/>
            <person name="Humpf H.U."/>
            <person name="Guldener U."/>
            <person name="Tudzynski B."/>
        </authorList>
    </citation>
    <scope>NUCLEOTIDE SEQUENCE [LARGE SCALE GENOMIC DNA]</scope>
    <source>
        <strain evidence="3">CBS 195.34 / IMI 58289 / NRRL A-6831</strain>
    </source>
</reference>
<feature type="compositionally biased region" description="Basic and acidic residues" evidence="1">
    <location>
        <begin position="15"/>
        <end position="35"/>
    </location>
</feature>
<evidence type="ECO:0000313" key="3">
    <source>
        <dbReference type="Proteomes" id="UP000016800"/>
    </source>
</evidence>
<dbReference type="AlphaFoldDB" id="S0E1Y3"/>
<feature type="compositionally biased region" description="Low complexity" evidence="1">
    <location>
        <begin position="679"/>
        <end position="688"/>
    </location>
</feature>
<keyword evidence="3" id="KW-1185">Reference proteome</keyword>
<dbReference type="EMBL" id="HF679027">
    <property type="protein sequence ID" value="CCT68710.1"/>
    <property type="molecule type" value="Genomic_DNA"/>
</dbReference>
<dbReference type="RefSeq" id="XP_023430790.1">
    <property type="nucleotide sequence ID" value="XM_023577780.1"/>
</dbReference>
<gene>
    <name evidence="2" type="ORF">FFUJ_07519</name>
</gene>
<feature type="compositionally biased region" description="Polar residues" evidence="1">
    <location>
        <begin position="38"/>
        <end position="47"/>
    </location>
</feature>
<dbReference type="HOGENOM" id="CLU_012321_0_0_1"/>
<evidence type="ECO:0000313" key="2">
    <source>
        <dbReference type="EMBL" id="CCT68710.1"/>
    </source>
</evidence>
<feature type="compositionally biased region" description="Low complexity" evidence="1">
    <location>
        <begin position="713"/>
        <end position="728"/>
    </location>
</feature>
<feature type="compositionally biased region" description="Polar residues" evidence="1">
    <location>
        <begin position="785"/>
        <end position="796"/>
    </location>
</feature>
<name>S0E1Y3_GIBF5</name>
<feature type="region of interest" description="Disordered" evidence="1">
    <location>
        <begin position="674"/>
        <end position="796"/>
    </location>
</feature>
<feature type="compositionally biased region" description="Polar residues" evidence="1">
    <location>
        <begin position="381"/>
        <end position="420"/>
    </location>
</feature>
<dbReference type="STRING" id="1279085.S0E1Y3"/>
<evidence type="ECO:0000256" key="1">
    <source>
        <dbReference type="SAM" id="MobiDB-lite"/>
    </source>
</evidence>
<dbReference type="VEuPathDB" id="FungiDB:FFUJ_07519"/>
<accession>S0E1Y3</accession>
<dbReference type="Proteomes" id="UP000016800">
    <property type="component" value="Chromosome V"/>
</dbReference>